<proteinExistence type="predicted"/>
<dbReference type="AlphaFoldDB" id="A0A0L6URP6"/>
<accession>A0A0L6URP6</accession>
<organism evidence="2 3">
    <name type="scientific">Puccinia sorghi</name>
    <dbReference type="NCBI Taxonomy" id="27349"/>
    <lineage>
        <taxon>Eukaryota</taxon>
        <taxon>Fungi</taxon>
        <taxon>Dikarya</taxon>
        <taxon>Basidiomycota</taxon>
        <taxon>Pucciniomycotina</taxon>
        <taxon>Pucciniomycetes</taxon>
        <taxon>Pucciniales</taxon>
        <taxon>Pucciniaceae</taxon>
        <taxon>Puccinia</taxon>
    </lineage>
</organism>
<sequence>MIIFPVFSPTCICVTCRISQHVKLARHVPVNSAATLAALIRQQEASHRHSHIVIPYISTHRQQQLTQQNNHLTQHYSNKKSIHTTPVVPPTNIKFCICSQCAASTSSNPQQPILGKYISSRNFSKHQAKEQKEILQTKANNTHHINIPSSEQSHEPSSESDSTQLSEDSLAFRGFDENEDNFHLIGSTYSVTSAAKIARQQ</sequence>
<evidence type="ECO:0000313" key="3">
    <source>
        <dbReference type="Proteomes" id="UP000037035"/>
    </source>
</evidence>
<keyword evidence="3" id="KW-1185">Reference proteome</keyword>
<evidence type="ECO:0000256" key="1">
    <source>
        <dbReference type="SAM" id="MobiDB-lite"/>
    </source>
</evidence>
<evidence type="ECO:0000313" key="2">
    <source>
        <dbReference type="EMBL" id="KNZ51194.1"/>
    </source>
</evidence>
<protein>
    <submittedName>
        <fullName evidence="2">Uncharacterized protein</fullName>
    </submittedName>
</protein>
<dbReference type="Proteomes" id="UP000037035">
    <property type="component" value="Unassembled WGS sequence"/>
</dbReference>
<name>A0A0L6URP6_9BASI</name>
<dbReference type="VEuPathDB" id="FungiDB:VP01_4052g1"/>
<reference evidence="2 3" key="1">
    <citation type="submission" date="2015-08" db="EMBL/GenBank/DDBJ databases">
        <title>Next Generation Sequencing and Analysis of the Genome of Puccinia sorghi L Schw, the Causal Agent of Maize Common Rust.</title>
        <authorList>
            <person name="Rochi L."/>
            <person name="Burguener G."/>
            <person name="Darino M."/>
            <person name="Turjanski A."/>
            <person name="Kreff E."/>
            <person name="Dieguez M.J."/>
            <person name="Sacco F."/>
        </authorList>
    </citation>
    <scope>NUCLEOTIDE SEQUENCE [LARGE SCALE GENOMIC DNA]</scope>
    <source>
        <strain evidence="2 3">RO10H11247</strain>
    </source>
</reference>
<gene>
    <name evidence="2" type="ORF">VP01_4052g1</name>
</gene>
<feature type="region of interest" description="Disordered" evidence="1">
    <location>
        <begin position="145"/>
        <end position="172"/>
    </location>
</feature>
<dbReference type="EMBL" id="LAVV01009116">
    <property type="protein sequence ID" value="KNZ51194.1"/>
    <property type="molecule type" value="Genomic_DNA"/>
</dbReference>
<comment type="caution">
    <text evidence="2">The sequence shown here is derived from an EMBL/GenBank/DDBJ whole genome shotgun (WGS) entry which is preliminary data.</text>
</comment>